<feature type="compositionally biased region" description="Basic and acidic residues" evidence="1">
    <location>
        <begin position="224"/>
        <end position="233"/>
    </location>
</feature>
<evidence type="ECO:0000313" key="3">
    <source>
        <dbReference type="Proteomes" id="UP000814176"/>
    </source>
</evidence>
<feature type="compositionally biased region" description="Low complexity" evidence="1">
    <location>
        <begin position="335"/>
        <end position="345"/>
    </location>
</feature>
<feature type="region of interest" description="Disordered" evidence="1">
    <location>
        <begin position="212"/>
        <end position="233"/>
    </location>
</feature>
<evidence type="ECO:0000256" key="1">
    <source>
        <dbReference type="SAM" id="MobiDB-lite"/>
    </source>
</evidence>
<feature type="compositionally biased region" description="Polar residues" evidence="1">
    <location>
        <begin position="354"/>
        <end position="367"/>
    </location>
</feature>
<feature type="compositionally biased region" description="Low complexity" evidence="1">
    <location>
        <begin position="142"/>
        <end position="163"/>
    </location>
</feature>
<feature type="compositionally biased region" description="Polar residues" evidence="1">
    <location>
        <begin position="102"/>
        <end position="114"/>
    </location>
</feature>
<dbReference type="Proteomes" id="UP000814176">
    <property type="component" value="Unassembled WGS sequence"/>
</dbReference>
<reference evidence="2 3" key="1">
    <citation type="journal article" date="2021" name="Environ. Microbiol.">
        <title>Gene family expansions and transcriptome signatures uncover fungal adaptations to wood decay.</title>
        <authorList>
            <person name="Hage H."/>
            <person name="Miyauchi S."/>
            <person name="Viragh M."/>
            <person name="Drula E."/>
            <person name="Min B."/>
            <person name="Chaduli D."/>
            <person name="Navarro D."/>
            <person name="Favel A."/>
            <person name="Norest M."/>
            <person name="Lesage-Meessen L."/>
            <person name="Balint B."/>
            <person name="Merenyi Z."/>
            <person name="de Eugenio L."/>
            <person name="Morin E."/>
            <person name="Martinez A.T."/>
            <person name="Baldrian P."/>
            <person name="Stursova M."/>
            <person name="Martinez M.J."/>
            <person name="Novotny C."/>
            <person name="Magnuson J.K."/>
            <person name="Spatafora J.W."/>
            <person name="Maurice S."/>
            <person name="Pangilinan J."/>
            <person name="Andreopoulos W."/>
            <person name="LaButti K."/>
            <person name="Hundley H."/>
            <person name="Na H."/>
            <person name="Kuo A."/>
            <person name="Barry K."/>
            <person name="Lipzen A."/>
            <person name="Henrissat B."/>
            <person name="Riley R."/>
            <person name="Ahrendt S."/>
            <person name="Nagy L.G."/>
            <person name="Grigoriev I.V."/>
            <person name="Martin F."/>
            <person name="Rosso M.N."/>
        </authorList>
    </citation>
    <scope>NUCLEOTIDE SEQUENCE [LARGE SCALE GENOMIC DNA]</scope>
    <source>
        <strain evidence="2 3">CIRM-BRFM 1785</strain>
    </source>
</reference>
<feature type="region of interest" description="Disordered" evidence="1">
    <location>
        <begin position="458"/>
        <end position="482"/>
    </location>
</feature>
<name>A0ABQ8KDQ4_9APHY</name>
<dbReference type="RefSeq" id="XP_047777682.1">
    <property type="nucleotide sequence ID" value="XM_047926458.1"/>
</dbReference>
<evidence type="ECO:0000313" key="2">
    <source>
        <dbReference type="EMBL" id="KAH9835249.1"/>
    </source>
</evidence>
<keyword evidence="3" id="KW-1185">Reference proteome</keyword>
<dbReference type="EMBL" id="JADCUA010000013">
    <property type="protein sequence ID" value="KAH9835249.1"/>
    <property type="molecule type" value="Genomic_DNA"/>
</dbReference>
<dbReference type="GeneID" id="72007190"/>
<gene>
    <name evidence="2" type="ORF">C8Q71DRAFT_837024</name>
</gene>
<comment type="caution">
    <text evidence="2">The sequence shown here is derived from an EMBL/GenBank/DDBJ whole genome shotgun (WGS) entry which is preliminary data.</text>
</comment>
<proteinExistence type="predicted"/>
<feature type="region of interest" description="Disordered" evidence="1">
    <location>
        <begin position="260"/>
        <end position="388"/>
    </location>
</feature>
<feature type="region of interest" description="Disordered" evidence="1">
    <location>
        <begin position="514"/>
        <end position="537"/>
    </location>
</feature>
<protein>
    <submittedName>
        <fullName evidence="2">Uncharacterized protein</fullName>
    </submittedName>
</protein>
<accession>A0ABQ8KDQ4</accession>
<sequence length="537" mass="58559">MPPTLTNMPPSTPPRGRQSSRYPASLALGDPGRVPLHRRGTSKTYERLEDLLREAGYKETRVFTPESERKEARDAESRKGSLRGGVDSVVGYLASWVPGSGRTETTSHVLSTTPPHEPRLHWSLPPSPLAHKHKLPDENGRPRSPLSASPTASSTTIASSVDSSDGRTVNYRHYAKHAHNAQPQLLRPKTSASSNLRTYAQVSAAQGYLRHMASAPNMPKRRPSTRETSVDRHSVYAMDRGQPALPPRWLESVTRAVAGASNPHAHVGGPQTARRLSRPSSRAPRARERAGKFMLADQTNRQARSASGVPPGLTSYLARAEAAPSTVSTARVMCRSAPASRSSSRVGDRDAPTSARSGASRTRNPQPSARSEAFSFSSRRQSRSDGVPLLATTSVENDAWSTQWVHGERVPMTVVRPGDAGDDDMYSDGEDDDDDDDDGELTFARLLVPPKRQYSIQSLRRHLHQSQSRSNLHEPENPWDEDGETLAAVGRAMRSPTDDEDGEGYGWQALGMPGFKNGTVKRRSGIPGGWAGFTNRS</sequence>
<organism evidence="2 3">
    <name type="scientific">Rhodofomes roseus</name>
    <dbReference type="NCBI Taxonomy" id="34475"/>
    <lineage>
        <taxon>Eukaryota</taxon>
        <taxon>Fungi</taxon>
        <taxon>Dikarya</taxon>
        <taxon>Basidiomycota</taxon>
        <taxon>Agaricomycotina</taxon>
        <taxon>Agaricomycetes</taxon>
        <taxon>Polyporales</taxon>
        <taxon>Rhodofomes</taxon>
    </lineage>
</organism>
<feature type="region of interest" description="Disordered" evidence="1">
    <location>
        <begin position="97"/>
        <end position="166"/>
    </location>
</feature>
<feature type="region of interest" description="Disordered" evidence="1">
    <location>
        <begin position="411"/>
        <end position="440"/>
    </location>
</feature>
<feature type="compositionally biased region" description="Acidic residues" evidence="1">
    <location>
        <begin position="420"/>
        <end position="440"/>
    </location>
</feature>
<feature type="compositionally biased region" description="Low complexity" evidence="1">
    <location>
        <begin position="368"/>
        <end position="379"/>
    </location>
</feature>
<feature type="compositionally biased region" description="Basic and acidic residues" evidence="1">
    <location>
        <begin position="44"/>
        <end position="79"/>
    </location>
</feature>
<feature type="region of interest" description="Disordered" evidence="1">
    <location>
        <begin position="1"/>
        <end position="83"/>
    </location>
</feature>